<protein>
    <submittedName>
        <fullName evidence="1">DNA primase/TOPRIM</fullName>
    </submittedName>
</protein>
<proteinExistence type="predicted"/>
<sequence length="950" mass="109666">MSKSYPFADAILHQTDGGFQIIKDYYPEAVTVGESSTKKFKMRADEKTASASLKKTPEGIWLVIDWGQWDKPKNGIGVCMFEDNLTFGEACKKLAKLYQIEYQNTTFTAKPIISKRPKTDVEVPGTYVFDYKEELTPAELLVIGPEVNNAIADRFHLKSVKSYGYVKEHEVTITESTEEYPVFVYDFGDWQKIYQPKSTDKSYRFRYAGGRPKNYVFGLDDVEKMAAKHKANVLKDAEVDKYPTEAEQKLESIIICSGDRDALNVASFGNVVIWLNSETASLTGDLYKELTKLANNIYNLPDIDKTGVKQAVKVGLDYLEIKTIWLPNYLLQSKDWRGNPRKDFLDFVNLKYNKERPHIVKNAFKKLIANALPMKFWDEQTKDGVTKYIYNIVHAEHFLKHQGFYRMETPFEKEEYCYIFVDGNIVKRTSPNKIENFVNNFLEERQMPIPLRNMVKKTPYLKEAMLSKLPIVEIDFVDADADTQFWFFKKNVVEIKKEGIKIHKNGVIDKMVIESKVIDFPERITERQFETAFTEPHFKVGKDADGDLDIEIFNKENKYLNYLVNASRIHWRKELEESFKPSQANEALAYYKEHQFNIGGPRLNADEILEQKQHLINKIYAIGYLLHKYKVKSKAWFVFGIDNKLSDIGESHGGSGKSLMYDYLEKIMKNQFFIPGRSKKAVDSDFLFDGVSKDTDYVFIDDMNQYFPFQQFFSEITGKMKVNPKGTSGFTINFEDSPKLCGTSNFPPLNLDPSSSRRILFTVNSDYYHHNKDNEYKQTRRVSDDFNGKDLFNDFTEAEYLDFYVFCAQAVQFYLSCGDKIDPPMDNVNKRNLMAEMGDAFRGWANVFFSKENNNLDVIISRNSAFDDYKKTGGKKSSNSFKKSVKAFCKLNNYVFNPPEEGVKDGRIIQLIDSKTQECFYIKTTINNANKIASDVDVNGEVDNLDFLGE</sequence>
<reference evidence="1" key="1">
    <citation type="submission" date="2020-07" db="EMBL/GenBank/DDBJ databases">
        <title>Highly diverse flavobacterial phages as mortality factor during North Sea spring blooms.</title>
        <authorList>
            <person name="Bartlau N."/>
            <person name="Wichels A."/>
            <person name="Krohne G."/>
            <person name="Adriaenssens E.M."/>
            <person name="Heins A."/>
            <person name="Fuchs B.M."/>
            <person name="Amann R."/>
            <person name="Moraru C."/>
        </authorList>
    </citation>
    <scope>NUCLEOTIDE SEQUENCE</scope>
</reference>
<dbReference type="EMBL" id="MT732473">
    <property type="protein sequence ID" value="QQV91391.1"/>
    <property type="molecule type" value="Genomic_DNA"/>
</dbReference>
<keyword evidence="2" id="KW-1185">Reference proteome</keyword>
<evidence type="ECO:0000313" key="2">
    <source>
        <dbReference type="Proteomes" id="UP000693839"/>
    </source>
</evidence>
<evidence type="ECO:0000313" key="1">
    <source>
        <dbReference type="EMBL" id="QQV91391.1"/>
    </source>
</evidence>
<gene>
    <name evidence="1" type="ORF">Leef1_27</name>
</gene>
<dbReference type="Proteomes" id="UP000693839">
    <property type="component" value="Segment"/>
</dbReference>
<accession>A0A8E5EBJ3</accession>
<name>A0A8E5EBJ3_9CAUD</name>
<organism evidence="1 2">
    <name type="scientific">Polaribacter phage Leef_1</name>
    <dbReference type="NCBI Taxonomy" id="2745684"/>
    <lineage>
        <taxon>Viruses</taxon>
        <taxon>Duplodnaviria</taxon>
        <taxon>Heunggongvirae</taxon>
        <taxon>Uroviricota</taxon>
        <taxon>Caudoviricetes</taxon>
        <taxon>Helgolandviridae</taxon>
        <taxon>Leefvirus</taxon>
        <taxon>Leefvirus Leef</taxon>
    </lineage>
</organism>